<sequence>MDDVRTRTGLLNQRDAARFLEISHQTFNRWARGYEQGRPLLHVLPAHGRRQATVPFVAMAEAYVLDALKRAGVKPHKIRPALQRLRQEFGHEYVLLAPELATDGIDVLWDFSRTRAGAGLIEARTGQHVIREIVTDYLDYVVRAEDGFPALLRLRSCLPSRVVIDPHRAFGQPIFEGGRTRVAEVAAMMKAGEAPEAIADELGVTLDDVRTATRILLGHAA</sequence>
<dbReference type="InterPro" id="IPR007367">
    <property type="entry name" value="DUF433"/>
</dbReference>
<dbReference type="InterPro" id="IPR036388">
    <property type="entry name" value="WH-like_DNA-bd_sf"/>
</dbReference>
<dbReference type="SUPFAM" id="SSF46689">
    <property type="entry name" value="Homeodomain-like"/>
    <property type="match status" value="1"/>
</dbReference>
<reference evidence="2" key="1">
    <citation type="submission" date="2021-01" db="EMBL/GenBank/DDBJ databases">
        <title>Whole genome shotgun sequence of Sphaerisporangium rufum NBRC 109079.</title>
        <authorList>
            <person name="Komaki H."/>
            <person name="Tamura T."/>
        </authorList>
    </citation>
    <scope>NUCLEOTIDE SEQUENCE</scope>
    <source>
        <strain evidence="2">NBRC 109079</strain>
    </source>
</reference>
<dbReference type="Proteomes" id="UP000655287">
    <property type="component" value="Unassembled WGS sequence"/>
</dbReference>
<gene>
    <name evidence="2" type="ORF">Sru01_35130</name>
</gene>
<dbReference type="EMBL" id="BOOU01000049">
    <property type="protein sequence ID" value="GII78531.1"/>
    <property type="molecule type" value="Genomic_DNA"/>
</dbReference>
<dbReference type="Gene3D" id="1.10.10.10">
    <property type="entry name" value="Winged helix-like DNA-binding domain superfamily/Winged helix DNA-binding domain"/>
    <property type="match status" value="1"/>
</dbReference>
<dbReference type="InterPro" id="IPR048708">
    <property type="entry name" value="VapB45-like_HTH"/>
</dbReference>
<dbReference type="Pfam" id="PF04255">
    <property type="entry name" value="DUF433"/>
    <property type="match status" value="1"/>
</dbReference>
<keyword evidence="3" id="KW-1185">Reference proteome</keyword>
<dbReference type="AlphaFoldDB" id="A0A919R2J2"/>
<accession>A0A919R2J2</accession>
<dbReference type="InterPro" id="IPR009057">
    <property type="entry name" value="Homeodomain-like_sf"/>
</dbReference>
<organism evidence="2 3">
    <name type="scientific">Sphaerisporangium rufum</name>
    <dbReference type="NCBI Taxonomy" id="1381558"/>
    <lineage>
        <taxon>Bacteria</taxon>
        <taxon>Bacillati</taxon>
        <taxon>Actinomycetota</taxon>
        <taxon>Actinomycetes</taxon>
        <taxon>Streptosporangiales</taxon>
        <taxon>Streptosporangiaceae</taxon>
        <taxon>Sphaerisporangium</taxon>
    </lineage>
</organism>
<protein>
    <recommendedName>
        <fullName evidence="1">Putative antitoxin VapB45-like DNA-binding HTH domain-containing protein</fullName>
    </recommendedName>
</protein>
<dbReference type="Pfam" id="PF21321">
    <property type="entry name" value="HTH_66"/>
    <property type="match status" value="1"/>
</dbReference>
<evidence type="ECO:0000313" key="2">
    <source>
        <dbReference type="EMBL" id="GII78531.1"/>
    </source>
</evidence>
<evidence type="ECO:0000313" key="3">
    <source>
        <dbReference type="Proteomes" id="UP000655287"/>
    </source>
</evidence>
<comment type="caution">
    <text evidence="2">The sequence shown here is derived from an EMBL/GenBank/DDBJ whole genome shotgun (WGS) entry which is preliminary data.</text>
</comment>
<name>A0A919R2J2_9ACTN</name>
<proteinExistence type="predicted"/>
<feature type="domain" description="Putative antitoxin VapB45-like DNA-binding HTH" evidence="1">
    <location>
        <begin position="10"/>
        <end position="82"/>
    </location>
</feature>
<evidence type="ECO:0000259" key="1">
    <source>
        <dbReference type="Pfam" id="PF21321"/>
    </source>
</evidence>